<dbReference type="EMBL" id="JAIQBY010000035">
    <property type="protein sequence ID" value="MBZ4195624.1"/>
    <property type="molecule type" value="Genomic_DNA"/>
</dbReference>
<proteinExistence type="predicted"/>
<dbReference type="NCBIfam" id="TIGR04313">
    <property type="entry name" value="aro_clust_Mycop"/>
    <property type="match status" value="1"/>
</dbReference>
<keyword evidence="2" id="KW-1185">Reference proteome</keyword>
<reference evidence="1 2" key="1">
    <citation type="submission" date="2021-09" db="EMBL/GenBank/DDBJ databases">
        <title>WGS of Mycoplasma sp. Zaradi2 strains.</title>
        <authorList>
            <person name="Spergser J."/>
        </authorList>
    </citation>
    <scope>NUCLEOTIDE SEQUENCE [LARGE SCALE GENOMIC DNA]</scope>
    <source>
        <strain evidence="1 2">1331</strain>
    </source>
</reference>
<accession>A0A953NGJ6</accession>
<name>A0A953NGJ6_9MOLU</name>
<dbReference type="RefSeq" id="WP_223644853.1">
    <property type="nucleotide sequence ID" value="NZ_JAIQBY010000035.1"/>
</dbReference>
<comment type="caution">
    <text evidence="1">The sequence shown here is derived from an EMBL/GenBank/DDBJ whole genome shotgun (WGS) entry which is preliminary data.</text>
</comment>
<sequence>MIKWFLGSLPTILLPLSIFSSLHISNKKNNNVIVDNAKKSGEKLYKNQYINNMLDIFTENENNKKNIYVSIQENISHAKIDELKFAFVYDPIFIQKSVHDKGETSELAKTSKNVIRETLSNDWYWTLNNITKLIYNFNPYGDRYTTFDNEKKWFDTARENFGSLLMQIKNPLPTKLIKIPFNEIEQLKKYNSYTEKENWYLFFDNNKAIKIWKYKKNNEVKFQILPDLLIFSNLDNIENKLIEFENSIHSKRKKTIEREYNEAKEWAELDGEEFDEKDFFKDYVDEKYMEFQALYRYNGYFVDTLNEINKDKLKVFRFSMRFINE</sequence>
<evidence type="ECO:0000313" key="1">
    <source>
        <dbReference type="EMBL" id="MBZ4195624.1"/>
    </source>
</evidence>
<dbReference type="Proteomes" id="UP000772186">
    <property type="component" value="Unassembled WGS sequence"/>
</dbReference>
<protein>
    <submittedName>
        <fullName evidence="1">Uncharacterized protein</fullName>
    </submittedName>
</protein>
<dbReference type="InterPro" id="IPR027593">
    <property type="entry name" value="Aro_clust"/>
</dbReference>
<gene>
    <name evidence="1" type="ORF">LAD73_02770</name>
</gene>
<dbReference type="AlphaFoldDB" id="A0A953NGJ6"/>
<evidence type="ECO:0000313" key="2">
    <source>
        <dbReference type="Proteomes" id="UP000772186"/>
    </source>
</evidence>
<organism evidence="1 2">
    <name type="scientific">Mycoplasma tauri</name>
    <dbReference type="NCBI Taxonomy" id="547987"/>
    <lineage>
        <taxon>Bacteria</taxon>
        <taxon>Bacillati</taxon>
        <taxon>Mycoplasmatota</taxon>
        <taxon>Mollicutes</taxon>
        <taxon>Mycoplasmataceae</taxon>
        <taxon>Mycoplasma</taxon>
    </lineage>
</organism>